<keyword evidence="2" id="KW-0418">Kinase</keyword>
<dbReference type="InterPro" id="IPR029057">
    <property type="entry name" value="PRTase-like"/>
</dbReference>
<dbReference type="NCBIfam" id="TIGR01251">
    <property type="entry name" value="ribP_PPkin"/>
    <property type="match status" value="1"/>
</dbReference>
<dbReference type="CDD" id="cd06223">
    <property type="entry name" value="PRTases_typeI"/>
    <property type="match status" value="1"/>
</dbReference>
<dbReference type="GO" id="GO:0016301">
    <property type="term" value="F:kinase activity"/>
    <property type="evidence" value="ECO:0007669"/>
    <property type="project" value="UniProtKB-KW"/>
</dbReference>
<dbReference type="GO" id="GO:0002189">
    <property type="term" value="C:ribose phosphate diphosphokinase complex"/>
    <property type="evidence" value="ECO:0007669"/>
    <property type="project" value="TreeGrafter"/>
</dbReference>
<name>A0A0F7H939_SERFO</name>
<dbReference type="RefSeq" id="WP_024482699.1">
    <property type="nucleotide sequence ID" value="NZ_CAMISI010000020.1"/>
</dbReference>
<sequence>MSAQLQLFLNDIEVKVITGQFPDGAVYARFAKPETTGASQMRIRASAMCSMDDFMLLAQLTQAVRHQFLIKESLLELPYLPYARQDRHMTSGDSFALKVFGQLLNTLAFDRVTVLDPHSEVAAAVIDNMHIITQQQCMQHSSRLANLLTQQQLFLMAPDAGALKKIHAVAAHFGIAQYGILTKHRDVFSGELTGFELLAGDVQGKDVLIVDDLCDGGGTFIGSAQVLRQAGARTVSLYVTHGVFSKGTAALLNQGIDNIYTTTSYAAAELAEQRVELIDIESIYTL</sequence>
<dbReference type="AlphaFoldDB" id="A0A0F7H939"/>
<dbReference type="GO" id="GO:0000287">
    <property type="term" value="F:magnesium ion binding"/>
    <property type="evidence" value="ECO:0007669"/>
    <property type="project" value="InterPro"/>
</dbReference>
<dbReference type="Proteomes" id="UP000270487">
    <property type="component" value="Chromosome"/>
</dbReference>
<dbReference type="GO" id="GO:0005737">
    <property type="term" value="C:cytoplasm"/>
    <property type="evidence" value="ECO:0007669"/>
    <property type="project" value="TreeGrafter"/>
</dbReference>
<keyword evidence="2" id="KW-0808">Transferase</keyword>
<dbReference type="PANTHER" id="PTHR10210:SF41">
    <property type="entry name" value="RIBOSE-PHOSPHATE PYROPHOSPHOKINASE 1, CHLOROPLASTIC"/>
    <property type="match status" value="1"/>
</dbReference>
<dbReference type="Gene3D" id="3.40.50.2020">
    <property type="match status" value="2"/>
</dbReference>
<evidence type="ECO:0000313" key="3">
    <source>
        <dbReference type="Proteomes" id="UP000270487"/>
    </source>
</evidence>
<dbReference type="GeneID" id="30319696"/>
<reference evidence="2" key="1">
    <citation type="submission" date="2019-05" db="EMBL/GenBank/DDBJ databases">
        <authorList>
            <consortium name="Pathogen Informatics"/>
        </authorList>
    </citation>
    <scope>NUCLEOTIDE SEQUENCE [LARGE SCALE GENOMIC DNA]</scope>
    <source>
        <strain evidence="2">NCTC12965</strain>
        <strain evidence="1 3">NCTC13193</strain>
    </source>
</reference>
<dbReference type="KEGG" id="sfw:WN53_05945"/>
<dbReference type="SUPFAM" id="SSF53271">
    <property type="entry name" value="PRTase-like"/>
    <property type="match status" value="1"/>
</dbReference>
<dbReference type="Pfam" id="PF14572">
    <property type="entry name" value="Pribosyl_synth"/>
    <property type="match status" value="1"/>
</dbReference>
<dbReference type="EMBL" id="CABEEZ010000164">
    <property type="protein sequence ID" value="VTR60136.1"/>
    <property type="molecule type" value="Genomic_DNA"/>
</dbReference>
<dbReference type="EC" id="2.7.6.1" evidence="2"/>
<dbReference type="PANTHER" id="PTHR10210">
    <property type="entry name" value="RIBOSE-PHOSPHATE DIPHOSPHOKINASE FAMILY MEMBER"/>
    <property type="match status" value="1"/>
</dbReference>
<dbReference type="GO" id="GO:0006015">
    <property type="term" value="P:5-phosphoribose 1-diphosphate biosynthetic process"/>
    <property type="evidence" value="ECO:0007669"/>
    <property type="project" value="TreeGrafter"/>
</dbReference>
<evidence type="ECO:0000313" key="1">
    <source>
        <dbReference type="EMBL" id="VEI76681.1"/>
    </source>
</evidence>
<evidence type="ECO:0000313" key="2">
    <source>
        <dbReference type="EMBL" id="VTR60136.1"/>
    </source>
</evidence>
<accession>A0A0F7H939</accession>
<dbReference type="EMBL" id="LR134492">
    <property type="protein sequence ID" value="VEI76681.1"/>
    <property type="molecule type" value="Genomic_DNA"/>
</dbReference>
<dbReference type="InterPro" id="IPR005946">
    <property type="entry name" value="Rib-P_diPkinase"/>
</dbReference>
<dbReference type="STRING" id="47917.AV650_04965"/>
<dbReference type="InterPro" id="IPR000836">
    <property type="entry name" value="PRTase_dom"/>
</dbReference>
<dbReference type="GO" id="GO:0006164">
    <property type="term" value="P:purine nucleotide biosynthetic process"/>
    <property type="evidence" value="ECO:0007669"/>
    <property type="project" value="TreeGrafter"/>
</dbReference>
<dbReference type="GO" id="GO:0004749">
    <property type="term" value="F:ribose phosphate diphosphokinase activity"/>
    <property type="evidence" value="ECO:0007669"/>
    <property type="project" value="UniProtKB-EC"/>
</dbReference>
<organism evidence="2">
    <name type="scientific">Serratia fonticola</name>
    <dbReference type="NCBI Taxonomy" id="47917"/>
    <lineage>
        <taxon>Bacteria</taxon>
        <taxon>Pseudomonadati</taxon>
        <taxon>Pseudomonadota</taxon>
        <taxon>Gammaproteobacteria</taxon>
        <taxon>Enterobacterales</taxon>
        <taxon>Yersiniaceae</taxon>
        <taxon>Serratia</taxon>
    </lineage>
</organism>
<gene>
    <name evidence="2" type="primary">prs_3</name>
    <name evidence="1" type="synonym">prs_2</name>
    <name evidence="2" type="ORF">NCTC12965_08377</name>
    <name evidence="1" type="ORF">NCTC13193_05449</name>
</gene>
<proteinExistence type="predicted"/>
<protein>
    <submittedName>
        <fullName evidence="2">Ribose-phosphate pyrophosphokinase</fullName>
        <ecNumber evidence="2">2.7.6.1</ecNumber>
    </submittedName>
</protein>